<keyword evidence="3" id="KW-1003">Cell membrane</keyword>
<dbReference type="InterPro" id="IPR025966">
    <property type="entry name" value="OppC_N"/>
</dbReference>
<feature type="transmembrane region" description="Helical" evidence="7">
    <location>
        <begin position="147"/>
        <end position="170"/>
    </location>
</feature>
<dbReference type="PANTHER" id="PTHR43386">
    <property type="entry name" value="OLIGOPEPTIDE TRANSPORT SYSTEM PERMEASE PROTEIN APPC"/>
    <property type="match status" value="1"/>
</dbReference>
<name>A0ABN3M5U2_9MICO</name>
<sequence length="319" mass="33640">MTTDTTPTPTPGEDFMATSALAQPGPDLAVEQVSDTARPDQWWQVVWSSKKARVGVVILAVYVLVAIFAPLIAPQDPLDSSFTPLDGPSATNWLGTTTSGQDIASQLIYGSRISLMVGLFAGLISTVIATVIGLISGYAEGTILDDLLSFVTNVALVIPALPLIITLVAYSEVRGIWLIVGVISITSWAGAARAKRAQIISLRNRDFVTAAKFSGEGTWRIVFREIMPNMTSLVAASFVGAATGAIGAEAGLAALGLGDSQSVSWGTMLYQSNAQGAIAQGLWLWVFVPGLVLAILMTAMTFINFGVDLLSNPHLREDA</sequence>
<evidence type="ECO:0000256" key="2">
    <source>
        <dbReference type="ARBA" id="ARBA00022448"/>
    </source>
</evidence>
<reference evidence="9 10" key="1">
    <citation type="journal article" date="2019" name="Int. J. Syst. Evol. Microbiol.">
        <title>The Global Catalogue of Microorganisms (GCM) 10K type strain sequencing project: providing services to taxonomists for standard genome sequencing and annotation.</title>
        <authorList>
            <consortium name="The Broad Institute Genomics Platform"/>
            <consortium name="The Broad Institute Genome Sequencing Center for Infectious Disease"/>
            <person name="Wu L."/>
            <person name="Ma J."/>
        </authorList>
    </citation>
    <scope>NUCLEOTIDE SEQUENCE [LARGE SCALE GENOMIC DNA]</scope>
    <source>
        <strain evidence="9 10">JCM 16259</strain>
    </source>
</reference>
<dbReference type="Proteomes" id="UP001500730">
    <property type="component" value="Unassembled WGS sequence"/>
</dbReference>
<evidence type="ECO:0000256" key="6">
    <source>
        <dbReference type="ARBA" id="ARBA00023136"/>
    </source>
</evidence>
<keyword evidence="2 7" id="KW-0813">Transport</keyword>
<comment type="similarity">
    <text evidence="7">Belongs to the binding-protein-dependent transport system permease family.</text>
</comment>
<dbReference type="InterPro" id="IPR050366">
    <property type="entry name" value="BP-dependent_transpt_permease"/>
</dbReference>
<evidence type="ECO:0000256" key="7">
    <source>
        <dbReference type="RuleBase" id="RU363032"/>
    </source>
</evidence>
<keyword evidence="4 7" id="KW-0812">Transmembrane</keyword>
<feature type="domain" description="ABC transmembrane type-1" evidence="8">
    <location>
        <begin position="115"/>
        <end position="304"/>
    </location>
</feature>
<dbReference type="PANTHER" id="PTHR43386:SF1">
    <property type="entry name" value="D,D-DIPEPTIDE TRANSPORT SYSTEM PERMEASE PROTEIN DDPC-RELATED"/>
    <property type="match status" value="1"/>
</dbReference>
<evidence type="ECO:0000256" key="3">
    <source>
        <dbReference type="ARBA" id="ARBA00022475"/>
    </source>
</evidence>
<feature type="transmembrane region" description="Helical" evidence="7">
    <location>
        <begin position="113"/>
        <end position="135"/>
    </location>
</feature>
<dbReference type="Pfam" id="PF00528">
    <property type="entry name" value="BPD_transp_1"/>
    <property type="match status" value="1"/>
</dbReference>
<comment type="caution">
    <text evidence="9">The sequence shown here is derived from an EMBL/GenBank/DDBJ whole genome shotgun (WGS) entry which is preliminary data.</text>
</comment>
<evidence type="ECO:0000256" key="4">
    <source>
        <dbReference type="ARBA" id="ARBA00022692"/>
    </source>
</evidence>
<dbReference type="Gene3D" id="1.10.3720.10">
    <property type="entry name" value="MetI-like"/>
    <property type="match status" value="1"/>
</dbReference>
<dbReference type="InterPro" id="IPR000515">
    <property type="entry name" value="MetI-like"/>
</dbReference>
<dbReference type="SUPFAM" id="SSF161098">
    <property type="entry name" value="MetI-like"/>
    <property type="match status" value="1"/>
</dbReference>
<comment type="subcellular location">
    <subcellularLocation>
        <location evidence="1 7">Cell membrane</location>
        <topology evidence="1 7">Multi-pass membrane protein</topology>
    </subcellularLocation>
</comment>
<feature type="transmembrane region" description="Helical" evidence="7">
    <location>
        <begin position="54"/>
        <end position="73"/>
    </location>
</feature>
<feature type="transmembrane region" description="Helical" evidence="7">
    <location>
        <begin position="176"/>
        <end position="194"/>
    </location>
</feature>
<dbReference type="InterPro" id="IPR035906">
    <property type="entry name" value="MetI-like_sf"/>
</dbReference>
<evidence type="ECO:0000313" key="10">
    <source>
        <dbReference type="Proteomes" id="UP001500730"/>
    </source>
</evidence>
<evidence type="ECO:0000256" key="1">
    <source>
        <dbReference type="ARBA" id="ARBA00004651"/>
    </source>
</evidence>
<keyword evidence="5 7" id="KW-1133">Transmembrane helix</keyword>
<evidence type="ECO:0000259" key="8">
    <source>
        <dbReference type="PROSITE" id="PS50928"/>
    </source>
</evidence>
<dbReference type="EMBL" id="BAAARE010000019">
    <property type="protein sequence ID" value="GAA2495957.1"/>
    <property type="molecule type" value="Genomic_DNA"/>
</dbReference>
<evidence type="ECO:0000313" key="9">
    <source>
        <dbReference type="EMBL" id="GAA2495957.1"/>
    </source>
</evidence>
<evidence type="ECO:0000256" key="5">
    <source>
        <dbReference type="ARBA" id="ARBA00022989"/>
    </source>
</evidence>
<dbReference type="RefSeq" id="WP_344256597.1">
    <property type="nucleotide sequence ID" value="NZ_BAAARE010000019.1"/>
</dbReference>
<feature type="transmembrane region" description="Helical" evidence="7">
    <location>
        <begin position="277"/>
        <end position="307"/>
    </location>
</feature>
<keyword evidence="10" id="KW-1185">Reference proteome</keyword>
<dbReference type="PROSITE" id="PS50928">
    <property type="entry name" value="ABC_TM1"/>
    <property type="match status" value="1"/>
</dbReference>
<organism evidence="9 10">
    <name type="scientific">Terrabacter carboxydivorans</name>
    <dbReference type="NCBI Taxonomy" id="619730"/>
    <lineage>
        <taxon>Bacteria</taxon>
        <taxon>Bacillati</taxon>
        <taxon>Actinomycetota</taxon>
        <taxon>Actinomycetes</taxon>
        <taxon>Micrococcales</taxon>
        <taxon>Intrasporangiaceae</taxon>
        <taxon>Terrabacter</taxon>
    </lineage>
</organism>
<keyword evidence="6 7" id="KW-0472">Membrane</keyword>
<gene>
    <name evidence="9" type="ORF">GCM10009858_37670</name>
</gene>
<proteinExistence type="inferred from homology"/>
<accession>A0ABN3M5U2</accession>
<dbReference type="CDD" id="cd06261">
    <property type="entry name" value="TM_PBP2"/>
    <property type="match status" value="1"/>
</dbReference>
<protein>
    <recommendedName>
        <fullName evidence="8">ABC transmembrane type-1 domain-containing protein</fullName>
    </recommendedName>
</protein>
<dbReference type="Pfam" id="PF12911">
    <property type="entry name" value="OppC_N"/>
    <property type="match status" value="1"/>
</dbReference>